<feature type="site" description="Contributes to redox potential value" evidence="7">
    <location>
        <position position="32"/>
    </location>
</feature>
<dbReference type="RefSeq" id="WP_044012312.1">
    <property type="nucleotide sequence ID" value="NZ_CCVW01000004.1"/>
</dbReference>
<keyword evidence="4 8" id="KW-1015">Disulfide bond</keyword>
<keyword evidence="11" id="KW-1185">Reference proteome</keyword>
<name>A0A078L5E9_9GAMM</name>
<comment type="similarity">
    <text evidence="1 6">Belongs to the thioredoxin family.</text>
</comment>
<evidence type="ECO:0000256" key="7">
    <source>
        <dbReference type="PIRSR" id="PIRSR000077-1"/>
    </source>
</evidence>
<dbReference type="PANTHER" id="PTHR45663">
    <property type="entry name" value="GEO12009P1"/>
    <property type="match status" value="1"/>
</dbReference>
<dbReference type="Pfam" id="PF00085">
    <property type="entry name" value="Thioredoxin"/>
    <property type="match status" value="1"/>
</dbReference>
<dbReference type="eggNOG" id="COG3118">
    <property type="taxonomic scope" value="Bacteria"/>
</dbReference>
<evidence type="ECO:0000256" key="8">
    <source>
        <dbReference type="PIRSR" id="PIRSR000077-4"/>
    </source>
</evidence>
<keyword evidence="3" id="KW-0249">Electron transport</keyword>
<keyword evidence="5 8" id="KW-0676">Redox-active center</keyword>
<evidence type="ECO:0000256" key="5">
    <source>
        <dbReference type="ARBA" id="ARBA00023284"/>
    </source>
</evidence>
<dbReference type="PIRSF" id="PIRSF000077">
    <property type="entry name" value="Thioredoxin"/>
    <property type="match status" value="1"/>
</dbReference>
<evidence type="ECO:0000259" key="9">
    <source>
        <dbReference type="PROSITE" id="PS51352"/>
    </source>
</evidence>
<dbReference type="InterPro" id="IPR005746">
    <property type="entry name" value="Thioredoxin"/>
</dbReference>
<feature type="active site" description="Nucleophile" evidence="7">
    <location>
        <position position="33"/>
    </location>
</feature>
<dbReference type="OrthoDB" id="9790390at2"/>
<evidence type="ECO:0000256" key="4">
    <source>
        <dbReference type="ARBA" id="ARBA00023157"/>
    </source>
</evidence>
<dbReference type="PROSITE" id="PS51352">
    <property type="entry name" value="THIOREDOXIN_2"/>
    <property type="match status" value="1"/>
</dbReference>
<dbReference type="InterPro" id="IPR013766">
    <property type="entry name" value="Thioredoxin_domain"/>
</dbReference>
<dbReference type="SUPFAM" id="SSF52833">
    <property type="entry name" value="Thioredoxin-like"/>
    <property type="match status" value="1"/>
</dbReference>
<feature type="site" description="Deprotonates C-terminal active site Cys" evidence="7">
    <location>
        <position position="24"/>
    </location>
</feature>
<evidence type="ECO:0000256" key="2">
    <source>
        <dbReference type="ARBA" id="ARBA00022448"/>
    </source>
</evidence>
<feature type="disulfide bond" description="Redox-active" evidence="8">
    <location>
        <begin position="30"/>
        <end position="33"/>
    </location>
</feature>
<dbReference type="EMBL" id="CCSB01000004">
    <property type="protein sequence ID" value="CDZ79153.1"/>
    <property type="molecule type" value="Genomic_DNA"/>
</dbReference>
<proteinExistence type="inferred from homology"/>
<feature type="site" description="Contributes to redox potential value" evidence="7">
    <location>
        <position position="31"/>
    </location>
</feature>
<evidence type="ECO:0000256" key="3">
    <source>
        <dbReference type="ARBA" id="ARBA00022982"/>
    </source>
</evidence>
<dbReference type="GO" id="GO:0005829">
    <property type="term" value="C:cytosol"/>
    <property type="evidence" value="ECO:0007669"/>
    <property type="project" value="TreeGrafter"/>
</dbReference>
<feature type="domain" description="Thioredoxin" evidence="9">
    <location>
        <begin position="1"/>
        <end position="105"/>
    </location>
</feature>
<accession>A0A078L5E9</accession>
<dbReference type="GO" id="GO:0015035">
    <property type="term" value="F:protein-disulfide reductase activity"/>
    <property type="evidence" value="ECO:0007669"/>
    <property type="project" value="InterPro"/>
</dbReference>
<feature type="active site" description="Nucleophile" evidence="7">
    <location>
        <position position="30"/>
    </location>
</feature>
<dbReference type="Proteomes" id="UP000044071">
    <property type="component" value="Unassembled WGS sequence"/>
</dbReference>
<dbReference type="InterPro" id="IPR017937">
    <property type="entry name" value="Thioredoxin_CS"/>
</dbReference>
<evidence type="ECO:0000256" key="6">
    <source>
        <dbReference type="PIRNR" id="PIRNR000077"/>
    </source>
</evidence>
<dbReference type="PRINTS" id="PR00421">
    <property type="entry name" value="THIOREDOXIN"/>
</dbReference>
<dbReference type="STRING" id="1034943.BN59_03471"/>
<evidence type="ECO:0000256" key="1">
    <source>
        <dbReference type="ARBA" id="ARBA00008987"/>
    </source>
</evidence>
<dbReference type="PROSITE" id="PS00194">
    <property type="entry name" value="THIOREDOXIN_1"/>
    <property type="match status" value="1"/>
</dbReference>
<gene>
    <name evidence="10" type="ORF">BN59_03471</name>
</gene>
<reference evidence="10 11" key="1">
    <citation type="submission" date="2014-06" db="EMBL/GenBank/DDBJ databases">
        <authorList>
            <person name="Urmite Genomes Urmite Genomes"/>
        </authorList>
    </citation>
    <scope>NUCLEOTIDE SEQUENCE [LARGE SCALE GENOMIC DNA]</scope>
</reference>
<dbReference type="Gene3D" id="3.40.30.10">
    <property type="entry name" value="Glutaredoxin"/>
    <property type="match status" value="1"/>
</dbReference>
<organism evidence="10 11">
    <name type="scientific">Legionella massiliensis</name>
    <dbReference type="NCBI Taxonomy" id="1034943"/>
    <lineage>
        <taxon>Bacteria</taxon>
        <taxon>Pseudomonadati</taxon>
        <taxon>Pseudomonadota</taxon>
        <taxon>Gammaproteobacteria</taxon>
        <taxon>Legionellales</taxon>
        <taxon>Legionellaceae</taxon>
        <taxon>Legionella</taxon>
    </lineage>
</organism>
<keyword evidence="2" id="KW-0813">Transport</keyword>
<protein>
    <recommendedName>
        <fullName evidence="6">Thioredoxin</fullName>
    </recommendedName>
</protein>
<evidence type="ECO:0000313" key="11">
    <source>
        <dbReference type="Proteomes" id="UP000044071"/>
    </source>
</evidence>
<dbReference type="AlphaFoldDB" id="A0A078L5E9"/>
<evidence type="ECO:0000313" key="10">
    <source>
        <dbReference type="EMBL" id="CDZ79153.1"/>
    </source>
</evidence>
<sequence>MPIYTMGSNEFDKVIHSSELVFIDFWAEWCAPCKQFALVYERVAELNPTITFAKVNIEAEPELADSLQIRSIPHLMIFKQGILIYSEAGSMPESMLKDLVEQAIKADVSDIRAKIDEEE</sequence>
<dbReference type="InterPro" id="IPR036249">
    <property type="entry name" value="Thioredoxin-like_sf"/>
</dbReference>
<dbReference type="PANTHER" id="PTHR45663:SF40">
    <property type="entry name" value="THIOREDOXIN 2"/>
    <property type="match status" value="1"/>
</dbReference>
<dbReference type="CDD" id="cd02947">
    <property type="entry name" value="TRX_family"/>
    <property type="match status" value="1"/>
</dbReference>